<dbReference type="AlphaFoldDB" id="A0A077KT69"/>
<feature type="signal peptide" evidence="1">
    <location>
        <begin position="1"/>
        <end position="21"/>
    </location>
</feature>
<evidence type="ECO:0000256" key="1">
    <source>
        <dbReference type="SAM" id="SignalP"/>
    </source>
</evidence>
<reference evidence="2" key="1">
    <citation type="journal article" date="2013" name="J. Antibiot.">
        <title>Identification of the incednine biosynthetic gene cluster: characterization of novel beta-glutamate-beta-decarboxylase IdnL3.</title>
        <authorList>
            <person name="Takaishi M."/>
            <person name="Kudo F."/>
            <person name="Eguchi T."/>
        </authorList>
    </citation>
    <scope>NUCLEOTIDE SEQUENCE</scope>
    <source>
        <strain evidence="2">ML694-90F3</strain>
    </source>
</reference>
<evidence type="ECO:0008006" key="3">
    <source>
        <dbReference type="Google" id="ProtNLM"/>
    </source>
</evidence>
<accession>A0A077KT69</accession>
<keyword evidence="1" id="KW-0732">Signal</keyword>
<evidence type="ECO:0000313" key="2">
    <source>
        <dbReference type="EMBL" id="BAP34772.1"/>
    </source>
</evidence>
<proteinExistence type="predicted"/>
<dbReference type="EMBL" id="AB767280">
    <property type="protein sequence ID" value="BAP34772.1"/>
    <property type="molecule type" value="Genomic_DNA"/>
</dbReference>
<dbReference type="Pfam" id="PF14042">
    <property type="entry name" value="DUF4247"/>
    <property type="match status" value="1"/>
</dbReference>
<name>A0A077KT69_9ACTN</name>
<organism evidence="2">
    <name type="scientific">Streptomyces sp. ML694-90F3</name>
    <dbReference type="NCBI Taxonomy" id="1265536"/>
    <lineage>
        <taxon>Bacteria</taxon>
        <taxon>Bacillati</taxon>
        <taxon>Actinomycetota</taxon>
        <taxon>Actinomycetes</taxon>
        <taxon>Kitasatosporales</taxon>
        <taxon>Streptomycetaceae</taxon>
        <taxon>Streptomyces</taxon>
    </lineage>
</organism>
<dbReference type="PROSITE" id="PS51257">
    <property type="entry name" value="PROKAR_LIPOPROTEIN"/>
    <property type="match status" value="1"/>
</dbReference>
<dbReference type="InterPro" id="IPR025341">
    <property type="entry name" value="DUF4247"/>
</dbReference>
<protein>
    <recommendedName>
        <fullName evidence="3">Lipoprotein</fullName>
    </recommendedName>
</protein>
<sequence length="138" mass="15247">MKTTRRITAILLAGAALTACSGDSDKEKRHNDVPMSWIRSTYTANTSGYLDRVDAPPAVASEIHTNTPARDQFTDTAGKVYLRYDDDIVAVSKHPQGTLIEVDDYRTGYQRHYTHLRSSAWPDPAYQEFRGGGPGSGK</sequence>
<feature type="chain" id="PRO_5038653440" description="Lipoprotein" evidence="1">
    <location>
        <begin position="22"/>
        <end position="138"/>
    </location>
</feature>